<evidence type="ECO:0000256" key="2">
    <source>
        <dbReference type="ARBA" id="ARBA00022679"/>
    </source>
</evidence>
<evidence type="ECO:0000256" key="3">
    <source>
        <dbReference type="ARBA" id="ARBA00022737"/>
    </source>
</evidence>
<comment type="caution">
    <text evidence="7">The sequence shown here is derived from an EMBL/GenBank/DDBJ whole genome shotgun (WGS) entry which is preliminary data.</text>
</comment>
<comment type="similarity">
    <text evidence="1 5">Belongs to the transferase hexapeptide repeat family.</text>
</comment>
<keyword evidence="2 5" id="KW-0808">Transferase</keyword>
<dbReference type="Pfam" id="PF12464">
    <property type="entry name" value="Mac"/>
    <property type="match status" value="1"/>
</dbReference>
<name>A0ABV1FTI1_9BACT</name>
<gene>
    <name evidence="7" type="ORF">AAAT34_11215</name>
</gene>
<evidence type="ECO:0000256" key="1">
    <source>
        <dbReference type="ARBA" id="ARBA00007274"/>
    </source>
</evidence>
<protein>
    <recommendedName>
        <fullName evidence="5">Acetyltransferase</fullName>
        <ecNumber evidence="5">2.3.1.-</ecNumber>
    </recommendedName>
</protein>
<dbReference type="PANTHER" id="PTHR43017:SF1">
    <property type="entry name" value="ACETYLTRANSFERASE YJL218W-RELATED"/>
    <property type="match status" value="1"/>
</dbReference>
<evidence type="ECO:0000256" key="5">
    <source>
        <dbReference type="RuleBase" id="RU367021"/>
    </source>
</evidence>
<dbReference type="EMBL" id="JBBNFP010000059">
    <property type="protein sequence ID" value="MEQ2487605.1"/>
    <property type="molecule type" value="Genomic_DNA"/>
</dbReference>
<dbReference type="PROSITE" id="PS00101">
    <property type="entry name" value="HEXAPEP_TRANSFERASES"/>
    <property type="match status" value="1"/>
</dbReference>
<dbReference type="RefSeq" id="WP_215760672.1">
    <property type="nucleotide sequence ID" value="NZ_JAHKBE010000060.1"/>
</dbReference>
<dbReference type="SUPFAM" id="SSF51161">
    <property type="entry name" value="Trimeric LpxA-like enzymes"/>
    <property type="match status" value="1"/>
</dbReference>
<dbReference type="GO" id="GO:0016746">
    <property type="term" value="F:acyltransferase activity"/>
    <property type="evidence" value="ECO:0007669"/>
    <property type="project" value="UniProtKB-KW"/>
</dbReference>
<dbReference type="Proteomes" id="UP001487296">
    <property type="component" value="Unassembled WGS sequence"/>
</dbReference>
<reference evidence="7 8" key="1">
    <citation type="submission" date="2024-04" db="EMBL/GenBank/DDBJ databases">
        <title>Human intestinal bacterial collection.</title>
        <authorList>
            <person name="Pauvert C."/>
            <person name="Hitch T.C.A."/>
            <person name="Clavel T."/>
        </authorList>
    </citation>
    <scope>NUCLEOTIDE SEQUENCE [LARGE SCALE GENOMIC DNA]</scope>
    <source>
        <strain evidence="7 8">CLA-AA-H145</strain>
    </source>
</reference>
<accession>A0ABV1FTI1</accession>
<keyword evidence="8" id="KW-1185">Reference proteome</keyword>
<dbReference type="Pfam" id="PF14602">
    <property type="entry name" value="Hexapep_2"/>
    <property type="match status" value="1"/>
</dbReference>
<dbReference type="InterPro" id="IPR024688">
    <property type="entry name" value="Mac_dom"/>
</dbReference>
<dbReference type="InterPro" id="IPR018357">
    <property type="entry name" value="Hexapep_transf_CS"/>
</dbReference>
<dbReference type="PANTHER" id="PTHR43017">
    <property type="entry name" value="GALACTOSIDE O-ACETYLTRANSFERASE"/>
    <property type="match status" value="1"/>
</dbReference>
<dbReference type="InterPro" id="IPR039369">
    <property type="entry name" value="LacA-like"/>
</dbReference>
<dbReference type="Gene3D" id="2.160.10.10">
    <property type="entry name" value="Hexapeptide repeat proteins"/>
    <property type="match status" value="1"/>
</dbReference>
<evidence type="ECO:0000256" key="4">
    <source>
        <dbReference type="ARBA" id="ARBA00023315"/>
    </source>
</evidence>
<dbReference type="SMART" id="SM01266">
    <property type="entry name" value="Mac"/>
    <property type="match status" value="1"/>
</dbReference>
<organism evidence="7 8">
    <name type="scientific">Hallella faecis</name>
    <dbReference type="NCBI Taxonomy" id="2841596"/>
    <lineage>
        <taxon>Bacteria</taxon>
        <taxon>Pseudomonadati</taxon>
        <taxon>Bacteroidota</taxon>
        <taxon>Bacteroidia</taxon>
        <taxon>Bacteroidales</taxon>
        <taxon>Prevotellaceae</taxon>
        <taxon>Hallella</taxon>
    </lineage>
</organism>
<keyword evidence="3" id="KW-0677">Repeat</keyword>
<keyword evidence="4 5" id="KW-0012">Acyltransferase</keyword>
<proteinExistence type="inferred from homology"/>
<sequence length="189" mass="21032">MTEYEKQQAGMVYNAPDADLVKELYACHDRCWEYNQIRPTHHAERNKMIRQILGKADEDTFINQPFHCDFGKHIRVGKRFFANFNFTVLDEAKVTIGDNCFIGPNVSIYTACHSTDPTERNSRQEWAKPVTIGNNCWLGGSVTILPGVTIGDNVTIGAGSVVVKDIPSNCIAAGNPAKVIKRIDAGEME</sequence>
<dbReference type="InterPro" id="IPR011004">
    <property type="entry name" value="Trimer_LpxA-like_sf"/>
</dbReference>
<dbReference type="Pfam" id="PF00132">
    <property type="entry name" value="Hexapep"/>
    <property type="match status" value="1"/>
</dbReference>
<evidence type="ECO:0000259" key="6">
    <source>
        <dbReference type="SMART" id="SM01266"/>
    </source>
</evidence>
<dbReference type="EC" id="2.3.1.-" evidence="5"/>
<feature type="domain" description="Maltose/galactoside acetyltransferase" evidence="6">
    <location>
        <begin position="4"/>
        <end position="58"/>
    </location>
</feature>
<evidence type="ECO:0000313" key="8">
    <source>
        <dbReference type="Proteomes" id="UP001487296"/>
    </source>
</evidence>
<dbReference type="CDD" id="cd03357">
    <property type="entry name" value="LbH_MAT_GAT"/>
    <property type="match status" value="1"/>
</dbReference>
<evidence type="ECO:0000313" key="7">
    <source>
        <dbReference type="EMBL" id="MEQ2487605.1"/>
    </source>
</evidence>
<dbReference type="InterPro" id="IPR001451">
    <property type="entry name" value="Hexapep"/>
</dbReference>